<evidence type="ECO:0000256" key="2">
    <source>
        <dbReference type="ARBA" id="ARBA00008976"/>
    </source>
</evidence>
<comment type="pathway">
    <text evidence="1">Cofactor biosynthesis; riboflavin biosynthesis.</text>
</comment>
<gene>
    <name evidence="8" type="ORF">CSSPJE1EN1_LOCUS23559</name>
</gene>
<accession>A0ABP0XJL2</accession>
<keyword evidence="5" id="KW-0460">Magnesium</keyword>
<evidence type="ECO:0000256" key="7">
    <source>
        <dbReference type="ARBA" id="ARBA00023239"/>
    </source>
</evidence>
<dbReference type="Proteomes" id="UP001497444">
    <property type="component" value="Chromosome 8"/>
</dbReference>
<keyword evidence="9" id="KW-1185">Reference proteome</keyword>
<dbReference type="SUPFAM" id="SSF55821">
    <property type="entry name" value="YrdC/RibB"/>
    <property type="match status" value="1"/>
</dbReference>
<evidence type="ECO:0000313" key="8">
    <source>
        <dbReference type="EMBL" id="CAK9278081.1"/>
    </source>
</evidence>
<keyword evidence="3" id="KW-0686">Riboflavin biosynthesis</keyword>
<evidence type="ECO:0000256" key="5">
    <source>
        <dbReference type="ARBA" id="ARBA00022842"/>
    </source>
</evidence>
<evidence type="ECO:0000256" key="3">
    <source>
        <dbReference type="ARBA" id="ARBA00022619"/>
    </source>
</evidence>
<dbReference type="Gene3D" id="3.90.870.10">
    <property type="entry name" value="DHBP synthase"/>
    <property type="match status" value="1"/>
</dbReference>
<keyword evidence="7" id="KW-0456">Lyase</keyword>
<keyword evidence="4" id="KW-0479">Metal-binding</keyword>
<dbReference type="InterPro" id="IPR000422">
    <property type="entry name" value="DHBP_synthase_RibB"/>
</dbReference>
<organism evidence="8 9">
    <name type="scientific">Sphagnum jensenii</name>
    <dbReference type="NCBI Taxonomy" id="128206"/>
    <lineage>
        <taxon>Eukaryota</taxon>
        <taxon>Viridiplantae</taxon>
        <taxon>Streptophyta</taxon>
        <taxon>Embryophyta</taxon>
        <taxon>Bryophyta</taxon>
        <taxon>Sphagnophytina</taxon>
        <taxon>Sphagnopsida</taxon>
        <taxon>Sphagnales</taxon>
        <taxon>Sphagnaceae</taxon>
        <taxon>Sphagnum</taxon>
    </lineage>
</organism>
<evidence type="ECO:0000256" key="1">
    <source>
        <dbReference type="ARBA" id="ARBA00005104"/>
    </source>
</evidence>
<dbReference type="InterPro" id="IPR017945">
    <property type="entry name" value="DHBP_synth_RibB-like_a/b_dom"/>
</dbReference>
<protein>
    <submittedName>
        <fullName evidence="8">Uncharacterized protein</fullName>
    </submittedName>
</protein>
<dbReference type="EMBL" id="OZ020103">
    <property type="protein sequence ID" value="CAK9278081.1"/>
    <property type="molecule type" value="Genomic_DNA"/>
</dbReference>
<dbReference type="PANTHER" id="PTHR21327">
    <property type="entry name" value="GTP CYCLOHYDROLASE II-RELATED"/>
    <property type="match status" value="1"/>
</dbReference>
<evidence type="ECO:0000256" key="6">
    <source>
        <dbReference type="ARBA" id="ARBA00023211"/>
    </source>
</evidence>
<keyword evidence="6" id="KW-0464">Manganese</keyword>
<evidence type="ECO:0000256" key="4">
    <source>
        <dbReference type="ARBA" id="ARBA00022723"/>
    </source>
</evidence>
<sequence length="227" mass="25555">MEEQTLSVVLEALRKGQCIAILDSKSKEAENDLFFLVASFSPLSLKTLKTKARMELYIFVAHEVIYTFSFPFIGEKYPILQRMGNKKKQMCQSSCSVGFLFDHKSLKIGVSNVERIFTCHRLVKLWQKVVNLKNEVDRKKIARLFAKFHTPSHIFLCTKNASGLQVWNGHIELSMVLAKLVGIVPILDGDDFGALPPEVAKVWALGKNIPFLIGLDIINVFQGGART</sequence>
<reference evidence="8" key="1">
    <citation type="submission" date="2024-02" db="EMBL/GenBank/DDBJ databases">
        <authorList>
            <consortium name="ELIXIR-Norway"/>
            <consortium name="Elixir Norway"/>
        </authorList>
    </citation>
    <scope>NUCLEOTIDE SEQUENCE</scope>
</reference>
<dbReference type="PANTHER" id="PTHR21327:SF46">
    <property type="entry name" value="3,4-DIHYDROXY-2-BUTANONE 4-PHOSPHATE SYNTHASE"/>
    <property type="match status" value="1"/>
</dbReference>
<comment type="similarity">
    <text evidence="2">In the C-terminal section; belongs to the GTP cyclohydrolase II family.</text>
</comment>
<name>A0ABP0XJL2_9BRYO</name>
<dbReference type="Pfam" id="PF00926">
    <property type="entry name" value="DHBP_synthase"/>
    <property type="match status" value="1"/>
</dbReference>
<proteinExistence type="inferred from homology"/>
<evidence type="ECO:0000313" key="9">
    <source>
        <dbReference type="Proteomes" id="UP001497444"/>
    </source>
</evidence>